<protein>
    <submittedName>
        <fullName evidence="1">Uncharacterized protein</fullName>
    </submittedName>
</protein>
<dbReference type="EMBL" id="PDCK01000045">
    <property type="protein sequence ID" value="PRQ18280.1"/>
    <property type="molecule type" value="Genomic_DNA"/>
</dbReference>
<dbReference type="Proteomes" id="UP000238479">
    <property type="component" value="Chromosome 7"/>
</dbReference>
<evidence type="ECO:0000313" key="1">
    <source>
        <dbReference type="EMBL" id="PRQ18280.1"/>
    </source>
</evidence>
<organism evidence="1 2">
    <name type="scientific">Rosa chinensis</name>
    <name type="common">China rose</name>
    <dbReference type="NCBI Taxonomy" id="74649"/>
    <lineage>
        <taxon>Eukaryota</taxon>
        <taxon>Viridiplantae</taxon>
        <taxon>Streptophyta</taxon>
        <taxon>Embryophyta</taxon>
        <taxon>Tracheophyta</taxon>
        <taxon>Spermatophyta</taxon>
        <taxon>Magnoliopsida</taxon>
        <taxon>eudicotyledons</taxon>
        <taxon>Gunneridae</taxon>
        <taxon>Pentapetalae</taxon>
        <taxon>rosids</taxon>
        <taxon>fabids</taxon>
        <taxon>Rosales</taxon>
        <taxon>Rosaceae</taxon>
        <taxon>Rosoideae</taxon>
        <taxon>Rosoideae incertae sedis</taxon>
        <taxon>Rosa</taxon>
    </lineage>
</organism>
<comment type="caution">
    <text evidence="1">The sequence shown here is derived from an EMBL/GenBank/DDBJ whole genome shotgun (WGS) entry which is preliminary data.</text>
</comment>
<accession>A0A2P6P8M6</accession>
<proteinExistence type="predicted"/>
<dbReference type="Gramene" id="PRQ18280">
    <property type="protein sequence ID" value="PRQ18280"/>
    <property type="gene ID" value="RchiOBHm_Chr7g0204251"/>
</dbReference>
<gene>
    <name evidence="1" type="ORF">RchiOBHm_Chr7g0204251</name>
</gene>
<evidence type="ECO:0000313" key="2">
    <source>
        <dbReference type="Proteomes" id="UP000238479"/>
    </source>
</evidence>
<sequence>MEDITSSFLICTSKKENRIKWWFIKSFGGHIGSTIYQTMKKTECSLLAACSEMKMQLLKLSR</sequence>
<reference evidence="1 2" key="1">
    <citation type="journal article" date="2018" name="Nat. Genet.">
        <title>The Rosa genome provides new insights in the design of modern roses.</title>
        <authorList>
            <person name="Bendahmane M."/>
        </authorList>
    </citation>
    <scope>NUCLEOTIDE SEQUENCE [LARGE SCALE GENOMIC DNA]</scope>
    <source>
        <strain evidence="2">cv. Old Blush</strain>
    </source>
</reference>
<keyword evidence="2" id="KW-1185">Reference proteome</keyword>
<dbReference type="AlphaFoldDB" id="A0A2P6P8M6"/>
<name>A0A2P6P8M6_ROSCH</name>